<dbReference type="Proteomes" id="UP001172102">
    <property type="component" value="Unassembled WGS sequence"/>
</dbReference>
<dbReference type="InterPro" id="IPR051288">
    <property type="entry name" value="Serum_paraoxonase/arylesterase"/>
</dbReference>
<evidence type="ECO:0000313" key="1">
    <source>
        <dbReference type="EMBL" id="KAK0720288.1"/>
    </source>
</evidence>
<dbReference type="InterPro" id="IPR011042">
    <property type="entry name" value="6-blade_b-propeller_TolB-like"/>
</dbReference>
<dbReference type="PANTHER" id="PTHR11799:SF12">
    <property type="entry name" value="PARAOXONASE-RELATED"/>
    <property type="match status" value="1"/>
</dbReference>
<proteinExistence type="predicted"/>
<sequence>MRVLLAYVLYVIGPLAYQRLLVLGVVRWKLNSTSGVEIITIPDTTHCEDLHYHVPSETLFTACEDNPSTRFGWFPPLANFDDAELGKRGRGSIHVINPQTLQSQRLVFDNFDSTFVTHGIDVISDPKRPDGEAVYIFAVNHVPDPHSAKARSKLEVFYHVIGSSAAKHIRSVWHPLIRTPNDIFARSPTSFYVTNDHHYSRHGLMRALEDLYHGANWADTVHIRFNPSVTNNSAEGVNASVALPDVHNNNGLGHGRSATEILVTSCASGVLHIGRISQDPANKTITLTGSVAFDSIIDNPSYFSDPFASRWGIDHSGFLLPGLTKAIDLGKTHRDPKATESVIVWFARPVGEKGKPGESGIPIRWEKRILFEDDGSRIRSASASALVAIDPKVCPKTGDSEGAREAWLFITGFLSKNMIAVKVDL</sequence>
<dbReference type="AlphaFoldDB" id="A0AA40E2J3"/>
<dbReference type="PANTHER" id="PTHR11799">
    <property type="entry name" value="PARAOXONASE"/>
    <property type="match status" value="1"/>
</dbReference>
<dbReference type="Gene3D" id="2.120.10.30">
    <property type="entry name" value="TolB, C-terminal domain"/>
    <property type="match status" value="1"/>
</dbReference>
<dbReference type="EMBL" id="JAUKUA010000003">
    <property type="protein sequence ID" value="KAK0720288.1"/>
    <property type="molecule type" value="Genomic_DNA"/>
</dbReference>
<reference evidence="1" key="1">
    <citation type="submission" date="2023-06" db="EMBL/GenBank/DDBJ databases">
        <title>Genome-scale phylogeny and comparative genomics of the fungal order Sordariales.</title>
        <authorList>
            <consortium name="Lawrence Berkeley National Laboratory"/>
            <person name="Hensen N."/>
            <person name="Bonometti L."/>
            <person name="Westerberg I."/>
            <person name="Brannstrom I.O."/>
            <person name="Guillou S."/>
            <person name="Cros-Aarteil S."/>
            <person name="Calhoun S."/>
            <person name="Haridas S."/>
            <person name="Kuo A."/>
            <person name="Mondo S."/>
            <person name="Pangilinan J."/>
            <person name="Riley R."/>
            <person name="Labutti K."/>
            <person name="Andreopoulos B."/>
            <person name="Lipzen A."/>
            <person name="Chen C."/>
            <person name="Yanf M."/>
            <person name="Daum C."/>
            <person name="Ng V."/>
            <person name="Clum A."/>
            <person name="Steindorff A."/>
            <person name="Ohm R."/>
            <person name="Martin F."/>
            <person name="Silar P."/>
            <person name="Natvig D."/>
            <person name="Lalanne C."/>
            <person name="Gautier V."/>
            <person name="Ament-Velasquez S.L."/>
            <person name="Kruys A."/>
            <person name="Hutchinson M.I."/>
            <person name="Powell A.J."/>
            <person name="Barry K."/>
            <person name="Miller A.N."/>
            <person name="Grigoriev I.V."/>
            <person name="Debuchy R."/>
            <person name="Gladieux P."/>
            <person name="Thoren M.H."/>
            <person name="Johannesson H."/>
        </authorList>
    </citation>
    <scope>NUCLEOTIDE SEQUENCE</scope>
    <source>
        <strain evidence="1">SMH4607-1</strain>
    </source>
</reference>
<evidence type="ECO:0000313" key="2">
    <source>
        <dbReference type="Proteomes" id="UP001172102"/>
    </source>
</evidence>
<organism evidence="1 2">
    <name type="scientific">Lasiosphaeris hirsuta</name>
    <dbReference type="NCBI Taxonomy" id="260670"/>
    <lineage>
        <taxon>Eukaryota</taxon>
        <taxon>Fungi</taxon>
        <taxon>Dikarya</taxon>
        <taxon>Ascomycota</taxon>
        <taxon>Pezizomycotina</taxon>
        <taxon>Sordariomycetes</taxon>
        <taxon>Sordariomycetidae</taxon>
        <taxon>Sordariales</taxon>
        <taxon>Lasiosphaeriaceae</taxon>
        <taxon>Lasiosphaeris</taxon>
    </lineage>
</organism>
<comment type="caution">
    <text evidence="1">The sequence shown here is derived from an EMBL/GenBank/DDBJ whole genome shotgun (WGS) entry which is preliminary data.</text>
</comment>
<accession>A0AA40E2J3</accession>
<protein>
    <recommendedName>
        <fullName evidence="3">Serum paraoxonase/arylesterase family protein</fullName>
    </recommendedName>
</protein>
<evidence type="ECO:0008006" key="3">
    <source>
        <dbReference type="Google" id="ProtNLM"/>
    </source>
</evidence>
<name>A0AA40E2J3_9PEZI</name>
<keyword evidence="2" id="KW-1185">Reference proteome</keyword>
<gene>
    <name evidence="1" type="ORF">B0H67DRAFT_181997</name>
</gene>